<accession>A0A1J1IPD3</accession>
<sequence length="59" mass="7024">MSQNSKDIHIQMTSRALLLSRYLNQQLKCQKRNSLYINLELTILSFLFHRLKTLFIGKN</sequence>
<keyword evidence="2" id="KW-1185">Reference proteome</keyword>
<dbReference type="AlphaFoldDB" id="A0A1J1IPD3"/>
<dbReference type="Proteomes" id="UP000183832">
    <property type="component" value="Unassembled WGS sequence"/>
</dbReference>
<name>A0A1J1IPD3_9DIPT</name>
<protein>
    <submittedName>
        <fullName evidence="1">CLUMA_CG014662, isoform A</fullName>
    </submittedName>
</protein>
<organism evidence="1 2">
    <name type="scientific">Clunio marinus</name>
    <dbReference type="NCBI Taxonomy" id="568069"/>
    <lineage>
        <taxon>Eukaryota</taxon>
        <taxon>Metazoa</taxon>
        <taxon>Ecdysozoa</taxon>
        <taxon>Arthropoda</taxon>
        <taxon>Hexapoda</taxon>
        <taxon>Insecta</taxon>
        <taxon>Pterygota</taxon>
        <taxon>Neoptera</taxon>
        <taxon>Endopterygota</taxon>
        <taxon>Diptera</taxon>
        <taxon>Nematocera</taxon>
        <taxon>Chironomoidea</taxon>
        <taxon>Chironomidae</taxon>
        <taxon>Clunio</taxon>
    </lineage>
</organism>
<reference evidence="1 2" key="1">
    <citation type="submission" date="2015-04" db="EMBL/GenBank/DDBJ databases">
        <authorList>
            <person name="Syromyatnikov M.Y."/>
            <person name="Popov V.N."/>
        </authorList>
    </citation>
    <scope>NUCLEOTIDE SEQUENCE [LARGE SCALE GENOMIC DNA]</scope>
</reference>
<dbReference type="EMBL" id="CVRI01000055">
    <property type="protein sequence ID" value="CRL01586.1"/>
    <property type="molecule type" value="Genomic_DNA"/>
</dbReference>
<gene>
    <name evidence="1" type="ORF">CLUMA_CG014662</name>
</gene>
<evidence type="ECO:0000313" key="2">
    <source>
        <dbReference type="Proteomes" id="UP000183832"/>
    </source>
</evidence>
<evidence type="ECO:0000313" key="1">
    <source>
        <dbReference type="EMBL" id="CRL01586.1"/>
    </source>
</evidence>
<proteinExistence type="predicted"/>